<dbReference type="AlphaFoldDB" id="A0A0L9UWM6"/>
<dbReference type="EMBL" id="CM003377">
    <property type="protein sequence ID" value="KOM47173.1"/>
    <property type="molecule type" value="Genomic_DNA"/>
</dbReference>
<sequence>MAKLDGTLQQLMQMFVSHHKSTMAAIRRMEIQIGHLVEKMEEFEVNTKVNPMKECNVVITGSGKVLDERKYEERLYAASNGSDDNIY</sequence>
<protein>
    <submittedName>
        <fullName evidence="1">Uncharacterized protein</fullName>
    </submittedName>
</protein>
<proteinExistence type="predicted"/>
<dbReference type="Gramene" id="KOM47173">
    <property type="protein sequence ID" value="KOM47173"/>
    <property type="gene ID" value="LR48_Vigan07g087700"/>
</dbReference>
<accession>A0A0L9UWM6</accession>
<organism evidence="1 2">
    <name type="scientific">Phaseolus angularis</name>
    <name type="common">Azuki bean</name>
    <name type="synonym">Vigna angularis</name>
    <dbReference type="NCBI Taxonomy" id="3914"/>
    <lineage>
        <taxon>Eukaryota</taxon>
        <taxon>Viridiplantae</taxon>
        <taxon>Streptophyta</taxon>
        <taxon>Embryophyta</taxon>
        <taxon>Tracheophyta</taxon>
        <taxon>Spermatophyta</taxon>
        <taxon>Magnoliopsida</taxon>
        <taxon>eudicotyledons</taxon>
        <taxon>Gunneridae</taxon>
        <taxon>Pentapetalae</taxon>
        <taxon>rosids</taxon>
        <taxon>fabids</taxon>
        <taxon>Fabales</taxon>
        <taxon>Fabaceae</taxon>
        <taxon>Papilionoideae</taxon>
        <taxon>50 kb inversion clade</taxon>
        <taxon>NPAAA clade</taxon>
        <taxon>indigoferoid/millettioid clade</taxon>
        <taxon>Phaseoleae</taxon>
        <taxon>Vigna</taxon>
    </lineage>
</organism>
<evidence type="ECO:0000313" key="2">
    <source>
        <dbReference type="Proteomes" id="UP000053144"/>
    </source>
</evidence>
<gene>
    <name evidence="1" type="ORF">LR48_Vigan07g087700</name>
</gene>
<dbReference type="OMA" id="SHHKSTM"/>
<dbReference type="Proteomes" id="UP000053144">
    <property type="component" value="Chromosome 7"/>
</dbReference>
<reference evidence="2" key="1">
    <citation type="journal article" date="2015" name="Proc. Natl. Acad. Sci. U.S.A.">
        <title>Genome sequencing of adzuki bean (Vigna angularis) provides insight into high starch and low fat accumulation and domestication.</title>
        <authorList>
            <person name="Yang K."/>
            <person name="Tian Z."/>
            <person name="Chen C."/>
            <person name="Luo L."/>
            <person name="Zhao B."/>
            <person name="Wang Z."/>
            <person name="Yu L."/>
            <person name="Li Y."/>
            <person name="Sun Y."/>
            <person name="Li W."/>
            <person name="Chen Y."/>
            <person name="Li Y."/>
            <person name="Zhang Y."/>
            <person name="Ai D."/>
            <person name="Zhao J."/>
            <person name="Shang C."/>
            <person name="Ma Y."/>
            <person name="Wu B."/>
            <person name="Wang M."/>
            <person name="Gao L."/>
            <person name="Sun D."/>
            <person name="Zhang P."/>
            <person name="Guo F."/>
            <person name="Wang W."/>
            <person name="Li Y."/>
            <person name="Wang J."/>
            <person name="Varshney R.K."/>
            <person name="Wang J."/>
            <person name="Ling H.Q."/>
            <person name="Wan P."/>
        </authorList>
    </citation>
    <scope>NUCLEOTIDE SEQUENCE</scope>
    <source>
        <strain evidence="2">cv. Jingnong 6</strain>
    </source>
</reference>
<name>A0A0L9UWM6_PHAAN</name>
<evidence type="ECO:0000313" key="1">
    <source>
        <dbReference type="EMBL" id="KOM47173.1"/>
    </source>
</evidence>